<proteinExistence type="predicted"/>
<dbReference type="AlphaFoldDB" id="A0A1M7ZIU1"/>
<reference evidence="2 3" key="1">
    <citation type="submission" date="2016-12" db="EMBL/GenBank/DDBJ databases">
        <authorList>
            <person name="Song W.-J."/>
            <person name="Kurnit D.M."/>
        </authorList>
    </citation>
    <scope>NUCLEOTIDE SEQUENCE [LARGE SCALE GENOMIC DNA]</scope>
    <source>
        <strain evidence="2 3">DSM 19599</strain>
    </source>
</reference>
<organism evidence="2 3">
    <name type="scientific">Pseudoxanthobacter soli DSM 19599</name>
    <dbReference type="NCBI Taxonomy" id="1123029"/>
    <lineage>
        <taxon>Bacteria</taxon>
        <taxon>Pseudomonadati</taxon>
        <taxon>Pseudomonadota</taxon>
        <taxon>Alphaproteobacteria</taxon>
        <taxon>Hyphomicrobiales</taxon>
        <taxon>Segnochrobactraceae</taxon>
        <taxon>Pseudoxanthobacter</taxon>
    </lineage>
</organism>
<dbReference type="Gene3D" id="3.40.50.150">
    <property type="entry name" value="Vaccinia Virus protein VP39"/>
    <property type="match status" value="1"/>
</dbReference>
<dbReference type="GO" id="GO:0032259">
    <property type="term" value="P:methylation"/>
    <property type="evidence" value="ECO:0007669"/>
    <property type="project" value="UniProtKB-KW"/>
</dbReference>
<dbReference type="OrthoDB" id="213472at2"/>
<dbReference type="Proteomes" id="UP000186406">
    <property type="component" value="Unassembled WGS sequence"/>
</dbReference>
<evidence type="ECO:0000313" key="3">
    <source>
        <dbReference type="Proteomes" id="UP000186406"/>
    </source>
</evidence>
<gene>
    <name evidence="2" type="ORF">SAMN02745172_01864</name>
</gene>
<accession>A0A1M7ZIU1</accession>
<dbReference type="STRING" id="1123029.SAMN02745172_01864"/>
<dbReference type="InterPro" id="IPR029063">
    <property type="entry name" value="SAM-dependent_MTases_sf"/>
</dbReference>
<feature type="domain" description="Methyltransferase type 12" evidence="1">
    <location>
        <begin position="50"/>
        <end position="145"/>
    </location>
</feature>
<dbReference type="PANTHER" id="PTHR43464:SF58">
    <property type="entry name" value="BLR7975 PROTEIN"/>
    <property type="match status" value="1"/>
</dbReference>
<dbReference type="Pfam" id="PF08242">
    <property type="entry name" value="Methyltransf_12"/>
    <property type="match status" value="1"/>
</dbReference>
<dbReference type="RefSeq" id="WP_073627851.1">
    <property type="nucleotide sequence ID" value="NZ_FRXO01000003.1"/>
</dbReference>
<dbReference type="CDD" id="cd02440">
    <property type="entry name" value="AdoMet_MTases"/>
    <property type="match status" value="1"/>
</dbReference>
<evidence type="ECO:0000313" key="2">
    <source>
        <dbReference type="EMBL" id="SHO64794.1"/>
    </source>
</evidence>
<evidence type="ECO:0000259" key="1">
    <source>
        <dbReference type="Pfam" id="PF08242"/>
    </source>
</evidence>
<protein>
    <submittedName>
        <fullName evidence="2">tRNA (Cmo5U34)-methyltransferase</fullName>
    </submittedName>
</protein>
<keyword evidence="2" id="KW-0808">Transferase</keyword>
<name>A0A1M7ZIU1_9HYPH</name>
<sequence length="226" mass="24366">MDHKRAPFLNPAAVASYTADTPRKVPGLADLHRMVMLLLAEGAPGNAHMLVVGAGGGLETRAIAEAQPGWRFTGVDPSPAMLDLARQALTPFAGRVDLLQGTIDQAPAGPFDGATCLFTLHHLDLNERLKTLAGIRRRLAPGTRLVVAQHAPPSPSPERWMALSAAFSDREGPDWDKATATGRMMTERLPLLTPAREENMLRDAGFTDVELYYAAFSFRGWVGTAS</sequence>
<dbReference type="SUPFAM" id="SSF53335">
    <property type="entry name" value="S-adenosyl-L-methionine-dependent methyltransferases"/>
    <property type="match status" value="1"/>
</dbReference>
<dbReference type="PANTHER" id="PTHR43464">
    <property type="entry name" value="METHYLTRANSFERASE"/>
    <property type="match status" value="1"/>
</dbReference>
<dbReference type="GO" id="GO:0008168">
    <property type="term" value="F:methyltransferase activity"/>
    <property type="evidence" value="ECO:0007669"/>
    <property type="project" value="UniProtKB-KW"/>
</dbReference>
<dbReference type="InterPro" id="IPR013217">
    <property type="entry name" value="Methyltransf_12"/>
</dbReference>
<keyword evidence="3" id="KW-1185">Reference proteome</keyword>
<keyword evidence="2" id="KW-0489">Methyltransferase</keyword>
<dbReference type="EMBL" id="FRXO01000003">
    <property type="protein sequence ID" value="SHO64794.1"/>
    <property type="molecule type" value="Genomic_DNA"/>
</dbReference>